<dbReference type="PANTHER" id="PTHR12710:SF0">
    <property type="entry name" value="NUCLEAR PROTEIN LOCALIZATION PROTEIN 4 HOMOLOG"/>
    <property type="match status" value="1"/>
</dbReference>
<organism evidence="3 4">
    <name type="scientific">Rotaria magnacalcarata</name>
    <dbReference type="NCBI Taxonomy" id="392030"/>
    <lineage>
        <taxon>Eukaryota</taxon>
        <taxon>Metazoa</taxon>
        <taxon>Spiralia</taxon>
        <taxon>Gnathifera</taxon>
        <taxon>Rotifera</taxon>
        <taxon>Eurotatoria</taxon>
        <taxon>Bdelloidea</taxon>
        <taxon>Philodinida</taxon>
        <taxon>Philodinidae</taxon>
        <taxon>Rotaria</taxon>
    </lineage>
</organism>
<dbReference type="InterPro" id="IPR007717">
    <property type="entry name" value="NPL4_C"/>
</dbReference>
<dbReference type="InterPro" id="IPR016563">
    <property type="entry name" value="Npl4"/>
</dbReference>
<evidence type="ECO:0000313" key="3">
    <source>
        <dbReference type="EMBL" id="CAF5142607.1"/>
    </source>
</evidence>
<evidence type="ECO:0000256" key="1">
    <source>
        <dbReference type="ARBA" id="ARBA00011025"/>
    </source>
</evidence>
<dbReference type="GO" id="GO:0043130">
    <property type="term" value="F:ubiquitin binding"/>
    <property type="evidence" value="ECO:0007669"/>
    <property type="project" value="TreeGrafter"/>
</dbReference>
<comment type="caution">
    <text evidence="3">The sequence shown here is derived from an EMBL/GenBank/DDBJ whole genome shotgun (WGS) entry which is preliminary data.</text>
</comment>
<name>A0A8S3G0I6_9BILA</name>
<protein>
    <recommendedName>
        <fullName evidence="2">MPN domain-containing protein</fullName>
    </recommendedName>
</protein>
<dbReference type="PANTHER" id="PTHR12710">
    <property type="entry name" value="NUCLEAR PROTEIN LOCALIZATION 4"/>
    <property type="match status" value="1"/>
</dbReference>
<dbReference type="AlphaFoldDB" id="A0A8S3G0I6"/>
<dbReference type="Pfam" id="PF05021">
    <property type="entry name" value="NPL4"/>
    <property type="match status" value="1"/>
</dbReference>
<dbReference type="EMBL" id="CAJOBH010252892">
    <property type="protein sequence ID" value="CAF5142607.1"/>
    <property type="molecule type" value="Genomic_DNA"/>
</dbReference>
<feature type="non-terminal residue" evidence="3">
    <location>
        <position position="1"/>
    </location>
</feature>
<sequence>MLFSIEIYLVFFFRCHHNRHGKCLHCIPIEPYDEEYLKNHSPPIKHMSFQAYIRKLQNEASAEKNTFSSLENISCSIKEQCLTGHPPWPKGVCTKCQPSQMTLMRQTHRHVDNIMFENGNMVNRFLEYWRSSGHQRIGFLYGRYEIYDGVPLGVRAVVAAIYEP</sequence>
<dbReference type="InterPro" id="IPR007716">
    <property type="entry name" value="NPL4_Zn-bd_put"/>
</dbReference>
<dbReference type="Proteomes" id="UP000681967">
    <property type="component" value="Unassembled WGS sequence"/>
</dbReference>
<reference evidence="3" key="1">
    <citation type="submission" date="2021-02" db="EMBL/GenBank/DDBJ databases">
        <authorList>
            <person name="Nowell W R."/>
        </authorList>
    </citation>
    <scope>NUCLEOTIDE SEQUENCE</scope>
</reference>
<dbReference type="GO" id="GO:0031625">
    <property type="term" value="F:ubiquitin protein ligase binding"/>
    <property type="evidence" value="ECO:0007669"/>
    <property type="project" value="TreeGrafter"/>
</dbReference>
<evidence type="ECO:0000313" key="4">
    <source>
        <dbReference type="Proteomes" id="UP000681967"/>
    </source>
</evidence>
<evidence type="ECO:0000259" key="2">
    <source>
        <dbReference type="PROSITE" id="PS50249"/>
    </source>
</evidence>
<accession>A0A8S3G0I6</accession>
<gene>
    <name evidence="3" type="ORF">BYL167_LOCUS70490</name>
</gene>
<feature type="domain" description="MPN" evidence="2">
    <location>
        <begin position="114"/>
        <end position="164"/>
    </location>
</feature>
<dbReference type="InterPro" id="IPR037518">
    <property type="entry name" value="MPN"/>
</dbReference>
<comment type="similarity">
    <text evidence="1">Belongs to the NPL4 family.</text>
</comment>
<dbReference type="GO" id="GO:0005634">
    <property type="term" value="C:nucleus"/>
    <property type="evidence" value="ECO:0007669"/>
    <property type="project" value="TreeGrafter"/>
</dbReference>
<dbReference type="Pfam" id="PF05020">
    <property type="entry name" value="zf-NPL4"/>
    <property type="match status" value="1"/>
</dbReference>
<proteinExistence type="inferred from homology"/>
<dbReference type="GO" id="GO:0006511">
    <property type="term" value="P:ubiquitin-dependent protein catabolic process"/>
    <property type="evidence" value="ECO:0007669"/>
    <property type="project" value="InterPro"/>
</dbReference>
<dbReference type="PROSITE" id="PS50249">
    <property type="entry name" value="MPN"/>
    <property type="match status" value="1"/>
</dbReference>